<dbReference type="Pfam" id="PF01796">
    <property type="entry name" value="OB_ChsH2_C"/>
    <property type="match status" value="1"/>
</dbReference>
<dbReference type="PANTHER" id="PTHR34075:SF5">
    <property type="entry name" value="BLR3430 PROTEIN"/>
    <property type="match status" value="1"/>
</dbReference>
<organism evidence="3 4">
    <name type="scientific">Novosphingobium arvoryzae</name>
    <dbReference type="NCBI Taxonomy" id="1256514"/>
    <lineage>
        <taxon>Bacteria</taxon>
        <taxon>Pseudomonadati</taxon>
        <taxon>Pseudomonadota</taxon>
        <taxon>Alphaproteobacteria</taxon>
        <taxon>Sphingomonadales</taxon>
        <taxon>Sphingomonadaceae</taxon>
        <taxon>Novosphingobium</taxon>
    </lineage>
</organism>
<dbReference type="InterPro" id="IPR022002">
    <property type="entry name" value="ChsH2_Znr"/>
</dbReference>
<feature type="domain" description="ChsH2 rubredoxin-like zinc ribbon" evidence="2">
    <location>
        <begin position="22"/>
        <end position="57"/>
    </location>
</feature>
<reference evidence="3" key="2">
    <citation type="submission" date="2020-09" db="EMBL/GenBank/DDBJ databases">
        <authorList>
            <person name="Sun Q."/>
            <person name="Kim S."/>
        </authorList>
    </citation>
    <scope>NUCLEOTIDE SEQUENCE</scope>
    <source>
        <strain evidence="3">KCTC 32422</strain>
    </source>
</reference>
<feature type="domain" description="ChsH2 C-terminal OB-fold" evidence="1">
    <location>
        <begin position="60"/>
        <end position="124"/>
    </location>
</feature>
<dbReference type="InterPro" id="IPR052513">
    <property type="entry name" value="Thioester_dehydratase-like"/>
</dbReference>
<dbReference type="InterPro" id="IPR002878">
    <property type="entry name" value="ChsH2_C"/>
</dbReference>
<proteinExistence type="predicted"/>
<evidence type="ECO:0000259" key="2">
    <source>
        <dbReference type="Pfam" id="PF12172"/>
    </source>
</evidence>
<dbReference type="Pfam" id="PF12172">
    <property type="entry name" value="zf-ChsH2"/>
    <property type="match status" value="1"/>
</dbReference>
<name>A0A918RQ48_9SPHN</name>
<dbReference type="AlphaFoldDB" id="A0A918RQ48"/>
<protein>
    <submittedName>
        <fullName evidence="3">DNA-binding protein</fullName>
    </submittedName>
</protein>
<comment type="caution">
    <text evidence="3">The sequence shown here is derived from an EMBL/GenBank/DDBJ whole genome shotgun (WGS) entry which is preliminary data.</text>
</comment>
<dbReference type="RefSeq" id="WP_189542543.1">
    <property type="nucleotide sequence ID" value="NZ_BMZD01000008.1"/>
</dbReference>
<dbReference type="Proteomes" id="UP000634139">
    <property type="component" value="Unassembled WGS sequence"/>
</dbReference>
<gene>
    <name evidence="3" type="ORF">GCM10011617_27580</name>
</gene>
<keyword evidence="3" id="KW-0238">DNA-binding</keyword>
<dbReference type="GO" id="GO:0003677">
    <property type="term" value="F:DNA binding"/>
    <property type="evidence" value="ECO:0007669"/>
    <property type="project" value="UniProtKB-KW"/>
</dbReference>
<keyword evidence="4" id="KW-1185">Reference proteome</keyword>
<evidence type="ECO:0000313" key="3">
    <source>
        <dbReference type="EMBL" id="GHA05032.1"/>
    </source>
</evidence>
<dbReference type="Gene3D" id="6.10.30.10">
    <property type="match status" value="1"/>
</dbReference>
<dbReference type="InterPro" id="IPR012340">
    <property type="entry name" value="NA-bd_OB-fold"/>
</dbReference>
<dbReference type="EMBL" id="BMZD01000008">
    <property type="protein sequence ID" value="GHA05032.1"/>
    <property type="molecule type" value="Genomic_DNA"/>
</dbReference>
<accession>A0A918RQ48</accession>
<dbReference type="PANTHER" id="PTHR34075">
    <property type="entry name" value="BLR3430 PROTEIN"/>
    <property type="match status" value="1"/>
</dbReference>
<dbReference type="SUPFAM" id="SSF50249">
    <property type="entry name" value="Nucleic acid-binding proteins"/>
    <property type="match status" value="1"/>
</dbReference>
<reference evidence="3" key="1">
    <citation type="journal article" date="2014" name="Int. J. Syst. Evol. Microbiol.">
        <title>Complete genome sequence of Corynebacterium casei LMG S-19264T (=DSM 44701T), isolated from a smear-ripened cheese.</title>
        <authorList>
            <consortium name="US DOE Joint Genome Institute (JGI-PGF)"/>
            <person name="Walter F."/>
            <person name="Albersmeier A."/>
            <person name="Kalinowski J."/>
            <person name="Ruckert C."/>
        </authorList>
    </citation>
    <scope>NUCLEOTIDE SEQUENCE</scope>
    <source>
        <strain evidence="3">KCTC 32422</strain>
    </source>
</reference>
<evidence type="ECO:0000313" key="4">
    <source>
        <dbReference type="Proteomes" id="UP000634139"/>
    </source>
</evidence>
<sequence>MHTPKPPARIPPAVDMDSQPYWTGGKDGQLLIHRCADCAYFVHPPVPFCPACEGRNVAPVPVSGRGRVATFTINHKQWVPGLPVPYVLALVELEEQADVRLVGNITHCDPAEVTFGMAVEVWFEQLDDLWVPLFRPVERL</sequence>
<evidence type="ECO:0000259" key="1">
    <source>
        <dbReference type="Pfam" id="PF01796"/>
    </source>
</evidence>